<organism evidence="2 3">
    <name type="scientific">Idiomarina aquatica</name>
    <dbReference type="NCBI Taxonomy" id="1327752"/>
    <lineage>
        <taxon>Bacteria</taxon>
        <taxon>Pseudomonadati</taxon>
        <taxon>Pseudomonadota</taxon>
        <taxon>Gammaproteobacteria</taxon>
        <taxon>Alteromonadales</taxon>
        <taxon>Idiomarinaceae</taxon>
        <taxon>Idiomarina</taxon>
    </lineage>
</organism>
<evidence type="ECO:0000313" key="3">
    <source>
        <dbReference type="Proteomes" id="UP000286680"/>
    </source>
</evidence>
<reference evidence="3" key="1">
    <citation type="journal article" date="2018" name="Front. Microbiol.">
        <title>Genome-Based Analysis Reveals the Taxonomy and Diversity of the Family Idiomarinaceae.</title>
        <authorList>
            <person name="Liu Y."/>
            <person name="Lai Q."/>
            <person name="Shao Z."/>
        </authorList>
    </citation>
    <scope>NUCLEOTIDE SEQUENCE [LARGE SCALE GENOMIC DNA]</scope>
    <source>
        <strain evidence="3">SN-14</strain>
    </source>
</reference>
<gene>
    <name evidence="2" type="ORF">CWE23_05370</name>
</gene>
<dbReference type="Proteomes" id="UP000286680">
    <property type="component" value="Unassembled WGS sequence"/>
</dbReference>
<protein>
    <submittedName>
        <fullName evidence="2">Uncharacterized protein</fullName>
    </submittedName>
</protein>
<accession>A0AA94EGM0</accession>
<sequence length="86" mass="9653">MRKKIYILWSVAQFLTFSHKIPAILSLPRWPFVPPARLFIATQWLFIAFGDGCLFARFACVRPFEPAARENINTLALGFAAAPGGK</sequence>
<keyword evidence="1" id="KW-0472">Membrane</keyword>
<keyword evidence="1" id="KW-1133">Transmembrane helix</keyword>
<evidence type="ECO:0000313" key="2">
    <source>
        <dbReference type="EMBL" id="RUO45430.1"/>
    </source>
</evidence>
<keyword evidence="1" id="KW-0812">Transmembrane</keyword>
<evidence type="ECO:0000256" key="1">
    <source>
        <dbReference type="SAM" id="Phobius"/>
    </source>
</evidence>
<comment type="caution">
    <text evidence="2">The sequence shown here is derived from an EMBL/GenBank/DDBJ whole genome shotgun (WGS) entry which is preliminary data.</text>
</comment>
<dbReference type="RefSeq" id="WP_126819689.1">
    <property type="nucleotide sequence ID" value="NZ_PIPS01000001.1"/>
</dbReference>
<feature type="transmembrane region" description="Helical" evidence="1">
    <location>
        <begin position="36"/>
        <end position="59"/>
    </location>
</feature>
<dbReference type="AlphaFoldDB" id="A0AA94EGM0"/>
<proteinExistence type="predicted"/>
<keyword evidence="3" id="KW-1185">Reference proteome</keyword>
<name>A0AA94EGM0_9GAMM</name>
<dbReference type="EMBL" id="PIPS01000001">
    <property type="protein sequence ID" value="RUO45430.1"/>
    <property type="molecule type" value="Genomic_DNA"/>
</dbReference>